<organism evidence="12 13">
    <name type="scientific">Blumeria hordei</name>
    <name type="common">Barley powdery mildew</name>
    <name type="synonym">Blumeria graminis f. sp. hordei</name>
    <dbReference type="NCBI Taxonomy" id="2867405"/>
    <lineage>
        <taxon>Eukaryota</taxon>
        <taxon>Fungi</taxon>
        <taxon>Dikarya</taxon>
        <taxon>Ascomycota</taxon>
        <taxon>Pezizomycotina</taxon>
        <taxon>Leotiomycetes</taxon>
        <taxon>Erysiphales</taxon>
        <taxon>Erysiphaceae</taxon>
        <taxon>Blumeria</taxon>
    </lineage>
</organism>
<evidence type="ECO:0000313" key="13">
    <source>
        <dbReference type="Proteomes" id="UP000275772"/>
    </source>
</evidence>
<evidence type="ECO:0000256" key="10">
    <source>
        <dbReference type="SAM" id="MobiDB-lite"/>
    </source>
</evidence>
<dbReference type="PANTHER" id="PTHR12272:SF11">
    <property type="entry name" value="PAN2-PAN3 DEADENYLATION COMPLEX SUBUNIT PAN3"/>
    <property type="match status" value="1"/>
</dbReference>
<comment type="domain">
    <text evidence="8">Contains a pseudokinase domain. The protein kinase domain is predicted to be catalytically inactive because some of the residues important for catalytic activity are substituted and it lacks the equivalent of the binding site for a peptide substrate. However, it has retained an ATP-binding site and ATP-binding is required for mRNA degradation, stimulating the activity of the PAN2 nuclease in vitro. The nucleotide-binding site is juxtaposed to the RNase active site of PAN2 in the complex and may actually bind nucleosides of a poly(A) RNA rather than ATP, feeding the poly(A)-tail to the active site of the deadenylase and thus increasing the efficiency with which this distributive enzyme degrades oligo(A) RNAs.</text>
</comment>
<reference evidence="12 13" key="1">
    <citation type="submission" date="2017-11" db="EMBL/GenBank/DDBJ databases">
        <authorList>
            <person name="Kracher B."/>
        </authorList>
    </citation>
    <scope>NUCLEOTIDE SEQUENCE [LARGE SCALE GENOMIC DNA]</scope>
    <source>
        <strain evidence="12 13">RACE1</strain>
    </source>
</reference>
<evidence type="ECO:0000256" key="1">
    <source>
        <dbReference type="ARBA" id="ARBA00004496"/>
    </source>
</evidence>
<evidence type="ECO:0000256" key="5">
    <source>
        <dbReference type="ARBA" id="ARBA00022771"/>
    </source>
</evidence>
<dbReference type="Gene3D" id="1.20.5.5160">
    <property type="match status" value="1"/>
</dbReference>
<dbReference type="PROSITE" id="PS50103">
    <property type="entry name" value="ZF_C3H1"/>
    <property type="match status" value="1"/>
</dbReference>
<evidence type="ECO:0000256" key="7">
    <source>
        <dbReference type="ARBA" id="ARBA00023054"/>
    </source>
</evidence>
<evidence type="ECO:0000313" key="12">
    <source>
        <dbReference type="EMBL" id="SZF04719.1"/>
    </source>
</evidence>
<dbReference type="Proteomes" id="UP000275772">
    <property type="component" value="Unassembled WGS sequence"/>
</dbReference>
<protein>
    <recommendedName>
        <fullName evidence="8">PAN2-PAN3 deadenylation complex subunit PAN3</fullName>
    </recommendedName>
    <alternativeName>
        <fullName evidence="8">PAB1P-dependent poly(A)-specific ribonuclease</fullName>
    </alternativeName>
    <alternativeName>
        <fullName evidence="8">Poly(A)-nuclease deadenylation complex subunit 3</fullName>
        <shortName evidence="8">PAN deadenylation complex subunit 3</shortName>
    </alternativeName>
</protein>
<comment type="domain">
    <text evidence="8">The N-terminal zinc finger binds to poly(A) RNA.</text>
</comment>
<comment type="subunit">
    <text evidence="8">Homodimer. Forms a heterotrimer with a catalytic subunit PAN2 to form the poly(A)-nuclease (PAN) deadenylation complex. Interacts (via PAM-2 motif) with poly(A)-binding protein PAB1 (via PABC domain), conferring substrate specificity of the enzyme complex.</text>
</comment>
<comment type="similarity">
    <text evidence="8">Belongs to the protein kinase superfamily. PAN3 family.</text>
</comment>
<gene>
    <name evidence="8" type="primary">PAN3</name>
    <name evidence="12" type="ORF">BLGHR1_15517</name>
</gene>
<dbReference type="GO" id="GO:0031251">
    <property type="term" value="C:PAN complex"/>
    <property type="evidence" value="ECO:0007669"/>
    <property type="project" value="UniProtKB-UniRule"/>
</dbReference>
<dbReference type="InterPro" id="IPR041332">
    <property type="entry name" value="Pan3_CK"/>
</dbReference>
<dbReference type="FunFam" id="1.10.287.3700:FF:000001">
    <property type="entry name" value="PAN2-PAN3 deadenylation complex subunit PAN3"/>
    <property type="match status" value="1"/>
</dbReference>
<evidence type="ECO:0000256" key="3">
    <source>
        <dbReference type="ARBA" id="ARBA00022664"/>
    </source>
</evidence>
<feature type="coiled-coil region" evidence="8">
    <location>
        <begin position="513"/>
        <end position="551"/>
    </location>
</feature>
<evidence type="ECO:0000256" key="2">
    <source>
        <dbReference type="ARBA" id="ARBA00022490"/>
    </source>
</evidence>
<keyword evidence="2 8" id="KW-0963">Cytoplasm</keyword>
<feature type="zinc finger region" description="C3H1-type" evidence="9">
    <location>
        <begin position="38"/>
        <end position="67"/>
    </location>
</feature>
<dbReference type="Pfam" id="PF25586">
    <property type="entry name" value="zf-CCCH_PAN3"/>
    <property type="match status" value="1"/>
</dbReference>
<evidence type="ECO:0000256" key="6">
    <source>
        <dbReference type="ARBA" id="ARBA00022840"/>
    </source>
</evidence>
<keyword evidence="7 8" id="KW-0175">Coiled coil</keyword>
<dbReference type="GO" id="GO:0008143">
    <property type="term" value="F:poly(A) binding"/>
    <property type="evidence" value="ECO:0007669"/>
    <property type="project" value="TreeGrafter"/>
</dbReference>
<feature type="compositionally biased region" description="Basic and acidic residues" evidence="10">
    <location>
        <begin position="23"/>
        <end position="38"/>
    </location>
</feature>
<accession>A0A383UY78</accession>
<evidence type="ECO:0000256" key="8">
    <source>
        <dbReference type="HAMAP-Rule" id="MF_03181"/>
    </source>
</evidence>
<dbReference type="GO" id="GO:0000932">
    <property type="term" value="C:P-body"/>
    <property type="evidence" value="ECO:0007669"/>
    <property type="project" value="TreeGrafter"/>
</dbReference>
<dbReference type="HAMAP" id="MF_03181">
    <property type="entry name" value="PAN3"/>
    <property type="match status" value="1"/>
</dbReference>
<keyword evidence="5 9" id="KW-0863">Zinc-finger</keyword>
<feature type="compositionally biased region" description="Basic and acidic residues" evidence="10">
    <location>
        <begin position="1"/>
        <end position="12"/>
    </location>
</feature>
<dbReference type="InterPro" id="IPR030844">
    <property type="entry name" value="PAN3"/>
</dbReference>
<dbReference type="GO" id="GO:0005524">
    <property type="term" value="F:ATP binding"/>
    <property type="evidence" value="ECO:0007669"/>
    <property type="project" value="UniProtKB-UniRule"/>
</dbReference>
<dbReference type="Gene3D" id="1.10.287.3700">
    <property type="match status" value="1"/>
</dbReference>
<dbReference type="InterPro" id="IPR011009">
    <property type="entry name" value="Kinase-like_dom_sf"/>
</dbReference>
<evidence type="ECO:0000256" key="4">
    <source>
        <dbReference type="ARBA" id="ARBA00022741"/>
    </source>
</evidence>
<comment type="function">
    <text evidence="8">Regulatory subunit of the poly(A)-nuclease (PAN) deadenylation complex, one of two cytoplasmic mRNA deadenylases involved in mRNA turnover. PAN specifically shortens poly(A) tails of RNA and the activity is stimulated by poly(A)-binding protein PAB1. PAN deadenylation is followed by rapid degradation of the shortened mRNA tails by the CCR4-NOT complex. Deadenylated mRNAs are then degraded by two alternative mechanisms, namely exosome-mediated 3'-5' exonucleolytic degradation, or deadenlyation-dependent mRNA decaping and subsequent 5'-3' exonucleolytic degradation by XRN1. May also be involved in post-transcriptional maturation of mRNA poly(A) tails. PAN3 acts as a positive regulator for PAN activity, recruiting the catalytic subunit PAN2 to mRNA via its interaction with RNA and with PAB1.</text>
</comment>
<feature type="binding site" evidence="8">
    <location>
        <begin position="412"/>
        <end position="413"/>
    </location>
    <ligand>
        <name>ATP</name>
        <dbReference type="ChEBI" id="CHEBI:30616"/>
    </ligand>
</feature>
<dbReference type="SUPFAM" id="SSF56112">
    <property type="entry name" value="Protein kinase-like (PK-like)"/>
    <property type="match status" value="1"/>
</dbReference>
<comment type="domain">
    <text evidence="8">The pseudokinase domain, the coiled-coil (CC), and C-terminal knob domain (CK) form a structural unit (PKC) that forms an extensive high-affinity interaction surface for PAN2.</text>
</comment>
<dbReference type="Pfam" id="PF18101">
    <property type="entry name" value="Pan3_CK"/>
    <property type="match status" value="1"/>
</dbReference>
<comment type="subcellular location">
    <subcellularLocation>
        <location evidence="1 8">Cytoplasm</location>
    </subcellularLocation>
</comment>
<feature type="domain" description="C3H1-type" evidence="11">
    <location>
        <begin position="38"/>
        <end position="67"/>
    </location>
</feature>
<name>A0A383UY78_BLUHO</name>
<dbReference type="EMBL" id="UNSH01000067">
    <property type="protein sequence ID" value="SZF04719.1"/>
    <property type="molecule type" value="Genomic_DNA"/>
</dbReference>
<dbReference type="GO" id="GO:0006397">
    <property type="term" value="P:mRNA processing"/>
    <property type="evidence" value="ECO:0007669"/>
    <property type="project" value="UniProtKB-KW"/>
</dbReference>
<keyword evidence="3 8" id="KW-0507">mRNA processing</keyword>
<feature type="region of interest" description="Knob domain" evidence="8">
    <location>
        <begin position="552"/>
        <end position="654"/>
    </location>
</feature>
<sequence>MCAEESLQRPRDTMAATRLNQPDLRKPADSPKSKGRENAKETLCRNVLIYGHCRYEDQGCSFNHDLKKTLSTPPDSKKSLSYDSPAFTPAAPIAKISSISSQAVNAVPFTPRYHNGTVTSNVQESDFVASFNPASIKEFKPSNYDATQSLGINEAVADQSFDPFNLNPINQTLPPTPFNPYLEDNTHVANSGGYFQAQPSFSNLGQPLQYHLYSPIGPHREDLLAYQRLAHDFFIANDTRENLQKKSEATRQIIPNSQLPTVDHYHTLVPLDTNHHESAAAFGYPSWVYKAVSSRNGYTYVLRRLKGYRLSNEKAIRSVKDWKRVDNGGVVSVVDAFTTRAFGDSSLIFVYNYHPLSKTLIEHHLSNTNRYANRLGTTPIPEQIIWSYIVQIASAIKSVHDAKLAVRCFDASKIILTEKNRIRLNACSIYDVLQFEQNRSLSDLQQEDFVLFGKFILSLTSNSFNIIHQPKISTDHLARVYSAEFRDTVMWLLTPAVAPATKDICDFIRGISTHVVTSYDSSLHANDSLTSTLCGELENGRLFRLMAKLGVINERPEYEGDVKWSEVGERYILKLFRDYVFHQVDAQGKPALDLGHILESLNKLDAGSAQQIKLVSRDDQDCMFVSYKELKKQVDSAFKELSGQSGKSYQLQCV</sequence>
<comment type="caution">
    <text evidence="8">Lacks conserved residue(s) required for the propagation of feature annotation.</text>
</comment>
<proteinExistence type="inferred from homology"/>
<dbReference type="Gene3D" id="1.10.510.10">
    <property type="entry name" value="Transferase(Phosphotransferase) domain 1"/>
    <property type="match status" value="1"/>
</dbReference>
<dbReference type="InterPro" id="IPR000571">
    <property type="entry name" value="Znf_CCCH"/>
</dbReference>
<feature type="binding site" evidence="8">
    <location>
        <position position="303"/>
    </location>
    <ligand>
        <name>ATP</name>
        <dbReference type="ChEBI" id="CHEBI:30616"/>
    </ligand>
</feature>
<dbReference type="Gene3D" id="6.10.250.3160">
    <property type="match status" value="1"/>
</dbReference>
<keyword evidence="4 8" id="KW-0547">Nucleotide-binding</keyword>
<keyword evidence="6 8" id="KW-0067">ATP-binding</keyword>
<dbReference type="AlphaFoldDB" id="A0A383UY78"/>
<evidence type="ECO:0000256" key="9">
    <source>
        <dbReference type="PROSITE-ProRule" id="PRU00723"/>
    </source>
</evidence>
<dbReference type="GO" id="GO:0000289">
    <property type="term" value="P:nuclear-transcribed mRNA poly(A) tail shortening"/>
    <property type="evidence" value="ECO:0007669"/>
    <property type="project" value="UniProtKB-UniRule"/>
</dbReference>
<keyword evidence="9" id="KW-0479">Metal-binding</keyword>
<dbReference type="VEuPathDB" id="FungiDB:BLGHR1_15517"/>
<keyword evidence="9" id="KW-0862">Zinc</keyword>
<feature type="region of interest" description="Disordered" evidence="10">
    <location>
        <begin position="1"/>
        <end position="38"/>
    </location>
</feature>
<dbReference type="PANTHER" id="PTHR12272">
    <property type="entry name" value="DEADENYLATION COMPLEX SUBUNIT PAN3"/>
    <property type="match status" value="1"/>
</dbReference>
<dbReference type="GO" id="GO:0008270">
    <property type="term" value="F:zinc ion binding"/>
    <property type="evidence" value="ECO:0007669"/>
    <property type="project" value="UniProtKB-KW"/>
</dbReference>
<evidence type="ECO:0000259" key="11">
    <source>
        <dbReference type="PROSITE" id="PS50103"/>
    </source>
</evidence>